<keyword evidence="1" id="KW-0678">Repressor</keyword>
<dbReference type="Proteomes" id="UP000021053">
    <property type="component" value="Unassembled WGS sequence"/>
</dbReference>
<dbReference type="SUPFAM" id="SSF51182">
    <property type="entry name" value="RmlC-like cupins"/>
    <property type="match status" value="1"/>
</dbReference>
<proteinExistence type="predicted"/>
<dbReference type="InterPro" id="IPR009057">
    <property type="entry name" value="Homeodomain-like_sf"/>
</dbReference>
<dbReference type="Gene3D" id="2.60.120.10">
    <property type="entry name" value="Jelly Rolls"/>
    <property type="match status" value="1"/>
</dbReference>
<dbReference type="OrthoDB" id="2039152at2"/>
<dbReference type="PANTHER" id="PTHR11019:SF199">
    <property type="entry name" value="HTH-TYPE TRANSCRIPTIONAL REGULATOR NIMR"/>
    <property type="match status" value="1"/>
</dbReference>
<dbReference type="CDD" id="cd06124">
    <property type="entry name" value="cupin_NimR-like_N"/>
    <property type="match status" value="1"/>
</dbReference>
<reference evidence="8 9" key="1">
    <citation type="submission" date="2013-07" db="EMBL/GenBank/DDBJ databases">
        <authorList>
            <consortium name="DOE Joint Genome Institute"/>
            <person name="Eisen J."/>
            <person name="Huntemann M."/>
            <person name="Han J."/>
            <person name="Chen A."/>
            <person name="Kyrpides N."/>
            <person name="Mavromatis K."/>
            <person name="Markowitz V."/>
            <person name="Palaniappan K."/>
            <person name="Ivanova N."/>
            <person name="Schaumberg A."/>
            <person name="Pati A."/>
            <person name="Liolios K."/>
            <person name="Nordberg H.P."/>
            <person name="Cantor M.N."/>
            <person name="Hua S.X."/>
            <person name="Woyke T."/>
        </authorList>
    </citation>
    <scope>NUCLEOTIDE SEQUENCE [LARGE SCALE GENOMIC DNA]</scope>
    <source>
        <strain evidence="8 9">DSM 44712</strain>
    </source>
</reference>
<dbReference type="EMBL" id="JFBT01000001">
    <property type="protein sequence ID" value="EXG81706.1"/>
    <property type="molecule type" value="Genomic_DNA"/>
</dbReference>
<protein>
    <recommendedName>
        <fullName evidence="5">HTH-type transcriptional regulator RipA</fullName>
    </recommendedName>
    <alternativeName>
        <fullName evidence="6">Repressor of iron proteins A</fullName>
    </alternativeName>
</protein>
<evidence type="ECO:0000256" key="3">
    <source>
        <dbReference type="ARBA" id="ARBA00023125"/>
    </source>
</evidence>
<feature type="domain" description="HTH araC/xylS-type" evidence="7">
    <location>
        <begin position="149"/>
        <end position="246"/>
    </location>
</feature>
<dbReference type="RefSeq" id="WP_035851138.1">
    <property type="nucleotide sequence ID" value="NZ_KK073874.1"/>
</dbReference>
<organism evidence="8 9">
    <name type="scientific">Cryptosporangium arvum DSM 44712</name>
    <dbReference type="NCBI Taxonomy" id="927661"/>
    <lineage>
        <taxon>Bacteria</taxon>
        <taxon>Bacillati</taxon>
        <taxon>Actinomycetota</taxon>
        <taxon>Actinomycetes</taxon>
        <taxon>Cryptosporangiales</taxon>
        <taxon>Cryptosporangiaceae</taxon>
        <taxon>Cryptosporangium</taxon>
    </lineage>
</organism>
<name>A0A011AI88_9ACTN</name>
<evidence type="ECO:0000313" key="9">
    <source>
        <dbReference type="Proteomes" id="UP000021053"/>
    </source>
</evidence>
<dbReference type="PATRIC" id="fig|927661.3.peg.2787"/>
<dbReference type="GO" id="GO:0003700">
    <property type="term" value="F:DNA-binding transcription factor activity"/>
    <property type="evidence" value="ECO:0007669"/>
    <property type="project" value="InterPro"/>
</dbReference>
<dbReference type="InterPro" id="IPR011051">
    <property type="entry name" value="RmlC_Cupin_sf"/>
</dbReference>
<dbReference type="PROSITE" id="PS01124">
    <property type="entry name" value="HTH_ARAC_FAMILY_2"/>
    <property type="match status" value="1"/>
</dbReference>
<dbReference type="SMART" id="SM00342">
    <property type="entry name" value="HTH_ARAC"/>
    <property type="match status" value="1"/>
</dbReference>
<evidence type="ECO:0000256" key="6">
    <source>
        <dbReference type="ARBA" id="ARBA00079449"/>
    </source>
</evidence>
<evidence type="ECO:0000256" key="5">
    <source>
        <dbReference type="ARBA" id="ARBA00074140"/>
    </source>
</evidence>
<dbReference type="InterPro" id="IPR003313">
    <property type="entry name" value="AraC-bd"/>
</dbReference>
<dbReference type="HOGENOM" id="CLU_000445_87_2_11"/>
<dbReference type="PANTHER" id="PTHR11019">
    <property type="entry name" value="HTH-TYPE TRANSCRIPTIONAL REGULATOR NIMR"/>
    <property type="match status" value="1"/>
</dbReference>
<dbReference type="InterPro" id="IPR014710">
    <property type="entry name" value="RmlC-like_jellyroll"/>
</dbReference>
<dbReference type="InterPro" id="IPR018060">
    <property type="entry name" value="HTH_AraC"/>
</dbReference>
<keyword evidence="2" id="KW-0805">Transcription regulation</keyword>
<comment type="caution">
    <text evidence="8">The sequence shown here is derived from an EMBL/GenBank/DDBJ whole genome shotgun (WGS) entry which is preliminary data.</text>
</comment>
<evidence type="ECO:0000256" key="2">
    <source>
        <dbReference type="ARBA" id="ARBA00023015"/>
    </source>
</evidence>
<dbReference type="FunFam" id="1.10.10.60:FF:000132">
    <property type="entry name" value="AraC family transcriptional regulator"/>
    <property type="match status" value="1"/>
</dbReference>
<dbReference type="GO" id="GO:0043565">
    <property type="term" value="F:sequence-specific DNA binding"/>
    <property type="evidence" value="ECO:0007669"/>
    <property type="project" value="InterPro"/>
</dbReference>
<gene>
    <name evidence="8" type="ORF">CryarDRAFT_2825</name>
</gene>
<evidence type="ECO:0000313" key="8">
    <source>
        <dbReference type="EMBL" id="EXG81706.1"/>
    </source>
</evidence>
<dbReference type="Pfam" id="PF02311">
    <property type="entry name" value="AraC_binding"/>
    <property type="match status" value="1"/>
</dbReference>
<dbReference type="Gene3D" id="1.10.10.60">
    <property type="entry name" value="Homeodomain-like"/>
    <property type="match status" value="1"/>
</dbReference>
<evidence type="ECO:0000259" key="7">
    <source>
        <dbReference type="PROSITE" id="PS01124"/>
    </source>
</evidence>
<keyword evidence="3 8" id="KW-0238">DNA-binding</keyword>
<evidence type="ECO:0000256" key="1">
    <source>
        <dbReference type="ARBA" id="ARBA00022491"/>
    </source>
</evidence>
<keyword evidence="9" id="KW-1185">Reference proteome</keyword>
<evidence type="ECO:0000256" key="4">
    <source>
        <dbReference type="ARBA" id="ARBA00023163"/>
    </source>
</evidence>
<accession>A0A011AI88</accession>
<dbReference type="AlphaFoldDB" id="A0A011AI88"/>
<keyword evidence="4" id="KW-0804">Transcription</keyword>
<dbReference type="SUPFAM" id="SSF46689">
    <property type="entry name" value="Homeodomain-like"/>
    <property type="match status" value="1"/>
</dbReference>
<sequence length="255" mass="27248">MSRYGHGGAVVVGDVELAGGQWFPPHRHTVHQLVWSRKGVGSVRIDESTWFLPRTLALWIPAGVEHATGAIDPSWNRSPYFLPERCPIGWPEPTVVAVTPLLAALIDHLADFGLGPGERVRAEAVVFDLLRPLEAVTIPLPMPSDVRAARVAAALLANPADGRTLAEWGREAGASARTLRRVFLAETGLSFGRWRTHARLRAAMPVLATGHPVAAAARRAGYGSASAFVAAFHRTVGVPPGTYFGGGTDNPARRG</sequence>
<dbReference type="Pfam" id="PF12833">
    <property type="entry name" value="HTH_18"/>
    <property type="match status" value="1"/>
</dbReference>